<dbReference type="Proteomes" id="UP000827872">
    <property type="component" value="Linkage Group LG08"/>
</dbReference>
<comment type="caution">
    <text evidence="1">The sequence shown here is derived from an EMBL/GenBank/DDBJ whole genome shotgun (WGS) entry which is preliminary data.</text>
</comment>
<sequence length="124" mass="13487">MRIFRSDTRSGEQNDERRRTLAHWGGGGGCLTQRQQLTAKPHNHTPHPCLYQRDSGGQFIQGHGIPTRQPCSEDSLPGRGCHLLTPHTAKKVEGMNPIPSPNAAVGPNPPWNGLSAGSFGMEEN</sequence>
<dbReference type="EMBL" id="CM037621">
    <property type="protein sequence ID" value="KAH8002733.1"/>
    <property type="molecule type" value="Genomic_DNA"/>
</dbReference>
<proteinExistence type="predicted"/>
<name>A0ACB8FC27_9SAUR</name>
<keyword evidence="2" id="KW-1185">Reference proteome</keyword>
<organism evidence="1 2">
    <name type="scientific">Sphaerodactylus townsendi</name>
    <dbReference type="NCBI Taxonomy" id="933632"/>
    <lineage>
        <taxon>Eukaryota</taxon>
        <taxon>Metazoa</taxon>
        <taxon>Chordata</taxon>
        <taxon>Craniata</taxon>
        <taxon>Vertebrata</taxon>
        <taxon>Euteleostomi</taxon>
        <taxon>Lepidosauria</taxon>
        <taxon>Squamata</taxon>
        <taxon>Bifurcata</taxon>
        <taxon>Gekkota</taxon>
        <taxon>Sphaerodactylidae</taxon>
        <taxon>Sphaerodactylus</taxon>
    </lineage>
</organism>
<evidence type="ECO:0000313" key="2">
    <source>
        <dbReference type="Proteomes" id="UP000827872"/>
    </source>
</evidence>
<protein>
    <submittedName>
        <fullName evidence="1">Uncharacterized protein</fullName>
    </submittedName>
</protein>
<gene>
    <name evidence="1" type="ORF">K3G42_027477</name>
</gene>
<accession>A0ACB8FC27</accession>
<evidence type="ECO:0000313" key="1">
    <source>
        <dbReference type="EMBL" id="KAH8002733.1"/>
    </source>
</evidence>
<reference evidence="1" key="1">
    <citation type="submission" date="2021-08" db="EMBL/GenBank/DDBJ databases">
        <title>The first chromosome-level gecko genome reveals the dynamic sex chromosomes of Neotropical dwarf geckos (Sphaerodactylidae: Sphaerodactylus).</title>
        <authorList>
            <person name="Pinto B.J."/>
            <person name="Keating S.E."/>
            <person name="Gamble T."/>
        </authorList>
    </citation>
    <scope>NUCLEOTIDE SEQUENCE</scope>
    <source>
        <strain evidence="1">TG3544</strain>
    </source>
</reference>